<dbReference type="AlphaFoldDB" id="A0A1R3WA92"/>
<gene>
    <name evidence="1" type="ORF">SAMN05421665_0122</name>
</gene>
<evidence type="ECO:0008006" key="3">
    <source>
        <dbReference type="Google" id="ProtNLM"/>
    </source>
</evidence>
<organism evidence="1 2">
    <name type="scientific">Yoonia rosea</name>
    <dbReference type="NCBI Taxonomy" id="287098"/>
    <lineage>
        <taxon>Bacteria</taxon>
        <taxon>Pseudomonadati</taxon>
        <taxon>Pseudomonadota</taxon>
        <taxon>Alphaproteobacteria</taxon>
        <taxon>Rhodobacterales</taxon>
        <taxon>Paracoccaceae</taxon>
        <taxon>Yoonia</taxon>
    </lineage>
</organism>
<dbReference type="SUPFAM" id="SSF54427">
    <property type="entry name" value="NTF2-like"/>
    <property type="match status" value="1"/>
</dbReference>
<dbReference type="InterPro" id="IPR032710">
    <property type="entry name" value="NTF2-like_dom_sf"/>
</dbReference>
<dbReference type="STRING" id="287098.SAMN05421665_0122"/>
<protein>
    <recommendedName>
        <fullName evidence="3">SnoaL-like domain-containing protein</fullName>
    </recommendedName>
</protein>
<evidence type="ECO:0000313" key="2">
    <source>
        <dbReference type="Proteomes" id="UP000186997"/>
    </source>
</evidence>
<accession>A0A1R3WA92</accession>
<dbReference type="EMBL" id="FTPR01000001">
    <property type="protein sequence ID" value="SIT74911.1"/>
    <property type="molecule type" value="Genomic_DNA"/>
</dbReference>
<evidence type="ECO:0000313" key="1">
    <source>
        <dbReference type="EMBL" id="SIT74911.1"/>
    </source>
</evidence>
<sequence length="150" mass="16752">MEIAAEDIAKAILEITGEALLKGDFDAFAAVFHVPQHMATIIGRIYMETHEDMRRAFDAMHRCFQETGVTELRREVTDARYISNIRIESTHVGETRTADGKIEGPYPVFSTIEKIDGTWKVTGGEYVMKADSMQTHALSKADTSARDALN</sequence>
<keyword evidence="2" id="KW-1185">Reference proteome</keyword>
<proteinExistence type="predicted"/>
<reference evidence="2" key="1">
    <citation type="submission" date="2017-01" db="EMBL/GenBank/DDBJ databases">
        <authorList>
            <person name="Varghese N."/>
            <person name="Submissions S."/>
        </authorList>
    </citation>
    <scope>NUCLEOTIDE SEQUENCE [LARGE SCALE GENOMIC DNA]</scope>
    <source>
        <strain evidence="2">DSM 29591</strain>
    </source>
</reference>
<dbReference type="Proteomes" id="UP000186997">
    <property type="component" value="Unassembled WGS sequence"/>
</dbReference>
<name>A0A1R3WA92_9RHOB</name>